<keyword evidence="2" id="KW-1185">Reference proteome</keyword>
<organism evidence="1 2">
    <name type="scientific">Formicincola oecophyllae</name>
    <dbReference type="NCBI Taxonomy" id="2558361"/>
    <lineage>
        <taxon>Bacteria</taxon>
        <taxon>Pseudomonadati</taxon>
        <taxon>Pseudomonadota</taxon>
        <taxon>Alphaproteobacteria</taxon>
        <taxon>Acetobacterales</taxon>
        <taxon>Acetobacteraceae</taxon>
        <taxon>Formicincola</taxon>
    </lineage>
</organism>
<dbReference type="KEGG" id="swf:E3E12_08430"/>
<dbReference type="OrthoDB" id="7632283at2"/>
<gene>
    <name evidence="1" type="ORF">E3E12_08430</name>
</gene>
<name>A0A4Y6UCB2_9PROT</name>
<dbReference type="AlphaFoldDB" id="A0A4Y6UCB2"/>
<protein>
    <submittedName>
        <fullName evidence="1">DUF3126 family protein</fullName>
    </submittedName>
</protein>
<dbReference type="Pfam" id="PF11324">
    <property type="entry name" value="DUF3126"/>
    <property type="match status" value="1"/>
</dbReference>
<dbReference type="RefSeq" id="WP_141443912.1">
    <property type="nucleotide sequence ID" value="NZ_CP038231.1"/>
</dbReference>
<accession>A0A4Y6UCB2</accession>
<dbReference type="EMBL" id="CP038231">
    <property type="protein sequence ID" value="QDH14208.1"/>
    <property type="molecule type" value="Genomic_DNA"/>
</dbReference>
<dbReference type="Proteomes" id="UP000318709">
    <property type="component" value="Chromosome"/>
</dbReference>
<sequence>MADLSASEIPRLQGALRRLLHSPDITVRPDATRKGSFEVAVGPEAVGTVYRDDEDGEVTYAINITVLQEDLPPA</sequence>
<evidence type="ECO:0000313" key="2">
    <source>
        <dbReference type="Proteomes" id="UP000318709"/>
    </source>
</evidence>
<proteinExistence type="predicted"/>
<dbReference type="InterPro" id="IPR021473">
    <property type="entry name" value="DUF3126"/>
</dbReference>
<evidence type="ECO:0000313" key="1">
    <source>
        <dbReference type="EMBL" id="QDH14208.1"/>
    </source>
</evidence>
<reference evidence="1 2" key="1">
    <citation type="submission" date="2019-03" db="EMBL/GenBank/DDBJ databases">
        <title>The complete genome sequence of Swingsia_sp. F3b2 LMG30590(T).</title>
        <authorList>
            <person name="Chua K.-O."/>
            <person name="Chan K.-G."/>
            <person name="See-Too W.-S."/>
        </authorList>
    </citation>
    <scope>NUCLEOTIDE SEQUENCE [LARGE SCALE GENOMIC DNA]</scope>
    <source>
        <strain evidence="1 2">F3b2</strain>
    </source>
</reference>